<dbReference type="GO" id="GO:0020037">
    <property type="term" value="F:heme binding"/>
    <property type="evidence" value="ECO:0007669"/>
    <property type="project" value="TreeGrafter"/>
</dbReference>
<evidence type="ECO:0000259" key="3">
    <source>
        <dbReference type="Pfam" id="PF00174"/>
    </source>
</evidence>
<keyword evidence="2" id="KW-0812">Transmembrane</keyword>
<feature type="transmembrane region" description="Helical" evidence="2">
    <location>
        <begin position="69"/>
        <end position="89"/>
    </location>
</feature>
<keyword evidence="2" id="KW-0472">Membrane</keyword>
<dbReference type="Pfam" id="PF00174">
    <property type="entry name" value="Oxidored_molyb"/>
    <property type="match status" value="1"/>
</dbReference>
<dbReference type="GO" id="GO:0006790">
    <property type="term" value="P:sulfur compound metabolic process"/>
    <property type="evidence" value="ECO:0007669"/>
    <property type="project" value="TreeGrafter"/>
</dbReference>
<keyword evidence="2" id="KW-1133">Transmembrane helix</keyword>
<evidence type="ECO:0000313" key="5">
    <source>
        <dbReference type="Proteomes" id="UP000010988"/>
    </source>
</evidence>
<dbReference type="GO" id="GO:0008482">
    <property type="term" value="F:sulfite oxidase activity"/>
    <property type="evidence" value="ECO:0007669"/>
    <property type="project" value="TreeGrafter"/>
</dbReference>
<dbReference type="InterPro" id="IPR000572">
    <property type="entry name" value="OxRdtase_Mopterin-bd_dom"/>
</dbReference>
<organism evidence="4 5">
    <name type="scientific">Gordonia aichiensis NBRC 108223</name>
    <dbReference type="NCBI Taxonomy" id="1220583"/>
    <lineage>
        <taxon>Bacteria</taxon>
        <taxon>Bacillati</taxon>
        <taxon>Actinomycetota</taxon>
        <taxon>Actinomycetes</taxon>
        <taxon>Mycobacteriales</taxon>
        <taxon>Gordoniaceae</taxon>
        <taxon>Gordonia</taxon>
    </lineage>
</organism>
<comment type="caution">
    <text evidence="4">The sequence shown here is derived from an EMBL/GenBank/DDBJ whole genome shotgun (WGS) entry which is preliminary data.</text>
</comment>
<dbReference type="Gene3D" id="2.60.40.650">
    <property type="match status" value="1"/>
</dbReference>
<dbReference type="SUPFAM" id="SSF81296">
    <property type="entry name" value="E set domains"/>
    <property type="match status" value="1"/>
</dbReference>
<dbReference type="Pfam" id="PF17957">
    <property type="entry name" value="Big_7"/>
    <property type="match status" value="1"/>
</dbReference>
<evidence type="ECO:0000313" key="4">
    <source>
        <dbReference type="EMBL" id="GAC50183.1"/>
    </source>
</evidence>
<evidence type="ECO:0000256" key="1">
    <source>
        <dbReference type="SAM" id="MobiDB-lite"/>
    </source>
</evidence>
<dbReference type="GO" id="GO:0043546">
    <property type="term" value="F:molybdopterin cofactor binding"/>
    <property type="evidence" value="ECO:0007669"/>
    <property type="project" value="TreeGrafter"/>
</dbReference>
<feature type="transmembrane region" description="Helical" evidence="2">
    <location>
        <begin position="96"/>
        <end position="114"/>
    </location>
</feature>
<dbReference type="Gene3D" id="3.90.420.10">
    <property type="entry name" value="Oxidoreductase, molybdopterin-binding domain"/>
    <property type="match status" value="1"/>
</dbReference>
<dbReference type="Proteomes" id="UP000010988">
    <property type="component" value="Unassembled WGS sequence"/>
</dbReference>
<sequence length="520" mass="55534">MGYRSETWLRAAVSGPLAVIGGLSVGELTAIPLSRLASPFQSVAAFLVDHSPAPAREWAIDTFGTNDKLALMIGVGLAVAVLAVLAGILQVVRPPAGAVIVVLVALFGVVAAATRPTATAAYVIPSIVAGVVAVALLVLLCRGARGSRRGPEQSEAVTEKPAVPEGSGWSRRTFLVTAAVVAGASAVSLVVARRLAEAGGVIAERARLVLPRPASTARAVPSGVEVKGATPFLTDNADFYRIDTALQVPQLSTSDWRLRIHGMVDREVTIDWSDLMAMSAQERIITLTCVSNEVGGDLASNARWIGYPMREILARAKPHPDADMLLSTSVDGWTSGTPLDAITDGRDAMLAVGMNGTPLPLEHGYPVRQVIPGLYGFVSACKWVVDWEITRFDRAQSYWAKRGWGVKAPIKTASRIDRPAPLSTNPVGPVVVAGTAWAQHRGVRRVEVRVDDGEWNTATLATEYSTDTWRQWSWTWQATPGQHTLYCRATDAEGRTQTEQRVAPIPDGATGWHSRVVQVA</sequence>
<accession>L7KR42</accession>
<feature type="region of interest" description="Disordered" evidence="1">
    <location>
        <begin position="146"/>
        <end position="166"/>
    </location>
</feature>
<protein>
    <submittedName>
        <fullName evidence="4">Putative sulfite oxidase</fullName>
    </submittedName>
</protein>
<dbReference type="InterPro" id="IPR014756">
    <property type="entry name" value="Ig_E-set"/>
</dbReference>
<dbReference type="STRING" id="1220583.GOACH_21_00760"/>
<dbReference type="EMBL" id="BANR01000021">
    <property type="protein sequence ID" value="GAC50183.1"/>
    <property type="molecule type" value="Genomic_DNA"/>
</dbReference>
<dbReference type="AlphaFoldDB" id="L7KR42"/>
<reference evidence="4 5" key="1">
    <citation type="submission" date="2012-12" db="EMBL/GenBank/DDBJ databases">
        <title>Whole genome shotgun sequence of Gordonia aichiensis NBRC 108223.</title>
        <authorList>
            <person name="Isaki-Nakamura S."/>
            <person name="Hosoyama A."/>
            <person name="Tsuchikane K."/>
            <person name="Ando Y."/>
            <person name="Baba S."/>
            <person name="Ohji S."/>
            <person name="Hamada M."/>
            <person name="Tamura T."/>
            <person name="Yamazoe A."/>
            <person name="Yamazaki S."/>
            <person name="Fujita N."/>
        </authorList>
    </citation>
    <scope>NUCLEOTIDE SEQUENCE [LARGE SCALE GENOMIC DNA]</scope>
    <source>
        <strain evidence="4 5">NBRC 108223</strain>
    </source>
</reference>
<proteinExistence type="predicted"/>
<gene>
    <name evidence="4" type="ORF">GOACH_21_00760</name>
</gene>
<dbReference type="PANTHER" id="PTHR19372">
    <property type="entry name" value="SULFITE REDUCTASE"/>
    <property type="match status" value="1"/>
</dbReference>
<dbReference type="eggNOG" id="COG2041">
    <property type="taxonomic scope" value="Bacteria"/>
</dbReference>
<feature type="domain" description="Oxidoreductase molybdopterin-binding" evidence="3">
    <location>
        <begin position="246"/>
        <end position="399"/>
    </location>
</feature>
<feature type="transmembrane region" description="Helical" evidence="2">
    <location>
        <begin position="174"/>
        <end position="192"/>
    </location>
</feature>
<dbReference type="OrthoDB" id="9795587at2"/>
<keyword evidence="5" id="KW-1185">Reference proteome</keyword>
<feature type="transmembrane region" description="Helical" evidence="2">
    <location>
        <begin position="120"/>
        <end position="141"/>
    </location>
</feature>
<evidence type="ECO:0000256" key="2">
    <source>
        <dbReference type="SAM" id="Phobius"/>
    </source>
</evidence>
<name>L7KR42_9ACTN</name>
<dbReference type="InterPro" id="IPR036374">
    <property type="entry name" value="OxRdtase_Mopterin-bd_sf"/>
</dbReference>
<dbReference type="SUPFAM" id="SSF56524">
    <property type="entry name" value="Oxidoreductase molybdopterin-binding domain"/>
    <property type="match status" value="1"/>
</dbReference>
<dbReference type="RefSeq" id="WP_005177569.1">
    <property type="nucleotide sequence ID" value="NZ_BANR01000021.1"/>
</dbReference>
<dbReference type="PANTHER" id="PTHR19372:SF7">
    <property type="entry name" value="SULFITE OXIDASE, MITOCHONDRIAL"/>
    <property type="match status" value="1"/>
</dbReference>